<dbReference type="AlphaFoldDB" id="A0AAE2UX57"/>
<keyword evidence="1" id="KW-0812">Transmembrane</keyword>
<proteinExistence type="predicted"/>
<dbReference type="EMBL" id="JACXXJ020000005">
    <property type="protein sequence ID" value="MBF2715744.1"/>
    <property type="molecule type" value="Genomic_DNA"/>
</dbReference>
<keyword evidence="1" id="KW-0472">Membrane</keyword>
<comment type="caution">
    <text evidence="2">The sequence shown here is derived from an EMBL/GenBank/DDBJ whole genome shotgun (WGS) entry which is preliminary data.</text>
</comment>
<dbReference type="Proteomes" id="UP000655037">
    <property type="component" value="Unassembled WGS sequence"/>
</dbReference>
<sequence length="57" mass="6369">MMVDFVWSVLRELMACLVRYGDASRRSRCIVVAIFFVHCLATAMIGLNGTVSIAARF</sequence>
<protein>
    <submittedName>
        <fullName evidence="2">Uncharacterized protein</fullName>
    </submittedName>
</protein>
<evidence type="ECO:0000313" key="3">
    <source>
        <dbReference type="Proteomes" id="UP000655037"/>
    </source>
</evidence>
<keyword evidence="1" id="KW-1133">Transmembrane helix</keyword>
<evidence type="ECO:0000256" key="1">
    <source>
        <dbReference type="SAM" id="Phobius"/>
    </source>
</evidence>
<name>A0AAE2UX57_AGRVI</name>
<reference evidence="2" key="1">
    <citation type="submission" date="2020-11" db="EMBL/GenBank/DDBJ databases">
        <title>Agrobacterium vitis strain K377 genome.</title>
        <authorList>
            <person name="Xi H."/>
        </authorList>
    </citation>
    <scope>NUCLEOTIDE SEQUENCE</scope>
    <source>
        <strain evidence="2">K377</strain>
    </source>
</reference>
<organism evidence="2 3">
    <name type="scientific">Agrobacterium vitis</name>
    <name type="common">Rhizobium vitis</name>
    <dbReference type="NCBI Taxonomy" id="373"/>
    <lineage>
        <taxon>Bacteria</taxon>
        <taxon>Pseudomonadati</taxon>
        <taxon>Pseudomonadota</taxon>
        <taxon>Alphaproteobacteria</taxon>
        <taxon>Hyphomicrobiales</taxon>
        <taxon>Rhizobiaceae</taxon>
        <taxon>Rhizobium/Agrobacterium group</taxon>
        <taxon>Agrobacterium</taxon>
    </lineage>
</organism>
<feature type="transmembrane region" description="Helical" evidence="1">
    <location>
        <begin position="29"/>
        <end position="55"/>
    </location>
</feature>
<evidence type="ECO:0000313" key="2">
    <source>
        <dbReference type="EMBL" id="MBF2715744.1"/>
    </source>
</evidence>
<gene>
    <name evidence="2" type="ORF">IEI95_016110</name>
</gene>
<dbReference type="RefSeq" id="WP_194416753.1">
    <property type="nucleotide sequence ID" value="NZ_JACXXJ020000005.1"/>
</dbReference>
<accession>A0AAE2UX57</accession>